<protein>
    <submittedName>
        <fullName evidence="1">Uncharacterized protein</fullName>
    </submittedName>
</protein>
<evidence type="ECO:0000313" key="1">
    <source>
        <dbReference type="EMBL" id="KAI9908721.1"/>
    </source>
</evidence>
<sequence>MSEGMDLPELKGYLRKKSRHDRWQRRYFEATRHYLTYYKNRESEKLLACIDLWRTQSIDFSAADEHRLEFSITIGDQSYLLKADSQDDATRWVQGLQARQHRPEGTPSGVFSLHSEHMDAESDASSEYGPRRPRGASSDHGSIPGNPRSSLSYDEMQNPVVPNANAIARQSLSHADAPTPVGPNATGHGRASLSHAESPHAPGGPLPPTLPPGPRYPMVNTNQQIPRSTTAPTHARKIETEAKLGTAPTCCAPCDERKKRSINEMFGDEDSDDSGDDHLARTTSATSADASGLFGSDSESDVDTRASNAKTTRNHQPTADDDGDAYDSGDELVATKEDEAFIDRDDDLADVLGEYANERQQFDDERPRAPAARDDFFDKTLASLKTGRGARSKVHLSPQEMELVIQEVLYRMDKAYADDVAHVAARRPALEKIKVMDQALHVLRKVHFQPMLLDFDLLTIVKKWIQPLEDGTLPNVGVRTKMLDMVSKLPGPSRSFLLPCTHTPWCHVFLYPHEFCALVFKEHLKRSGLGKVVMLLMKHQEETLENKELCRSLVERWSRAVFNKTLDFSKLAELEAEKAENDVYRRRERARRHKKAKRHALRATTESNVFTARNVASDGKLDVSERAELPAPLQIDFLLRPQSKLDLSAVQTKKTEPESRKARLTKRMQEIARPGRKTKRATGVSIEGR</sequence>
<organism evidence="1 2">
    <name type="scientific">Peronosclerospora sorghi</name>
    <dbReference type="NCBI Taxonomy" id="230839"/>
    <lineage>
        <taxon>Eukaryota</taxon>
        <taxon>Sar</taxon>
        <taxon>Stramenopiles</taxon>
        <taxon>Oomycota</taxon>
        <taxon>Peronosporomycetes</taxon>
        <taxon>Peronosporales</taxon>
        <taxon>Peronosporaceae</taxon>
        <taxon>Peronosclerospora</taxon>
    </lineage>
</organism>
<name>A0ACC0VTB9_9STRA</name>
<dbReference type="EMBL" id="CM047587">
    <property type="protein sequence ID" value="KAI9908721.1"/>
    <property type="molecule type" value="Genomic_DNA"/>
</dbReference>
<dbReference type="Proteomes" id="UP001163321">
    <property type="component" value="Chromosome 8"/>
</dbReference>
<comment type="caution">
    <text evidence="1">The sequence shown here is derived from an EMBL/GenBank/DDBJ whole genome shotgun (WGS) entry which is preliminary data.</text>
</comment>
<evidence type="ECO:0000313" key="2">
    <source>
        <dbReference type="Proteomes" id="UP001163321"/>
    </source>
</evidence>
<proteinExistence type="predicted"/>
<reference evidence="1 2" key="1">
    <citation type="journal article" date="2022" name="bioRxiv">
        <title>The genome of the oomycete Peronosclerospora sorghi, a cosmopolitan pathogen of maize and sorghum, is inflated with dispersed pseudogenes.</title>
        <authorList>
            <person name="Fletcher K."/>
            <person name="Martin F."/>
            <person name="Isakeit T."/>
            <person name="Cavanaugh K."/>
            <person name="Magill C."/>
            <person name="Michelmore R."/>
        </authorList>
    </citation>
    <scope>NUCLEOTIDE SEQUENCE [LARGE SCALE GENOMIC DNA]</scope>
    <source>
        <strain evidence="1">P6</strain>
    </source>
</reference>
<keyword evidence="2" id="KW-1185">Reference proteome</keyword>
<gene>
    <name evidence="1" type="ORF">PsorP6_016125</name>
</gene>
<accession>A0ACC0VTB9</accession>